<evidence type="ECO:0000256" key="7">
    <source>
        <dbReference type="ARBA" id="ARBA00022968"/>
    </source>
</evidence>
<dbReference type="InterPro" id="IPR003859">
    <property type="entry name" value="Galactosyl_T"/>
</dbReference>
<comment type="subcellular location">
    <subcellularLocation>
        <location evidence="1 11">Membrane</location>
        <topology evidence="1 11">Single-pass type II membrane protein</topology>
    </subcellularLocation>
</comment>
<dbReference type="EC" id="2.4.1.-" evidence="11"/>
<dbReference type="GO" id="GO:0005794">
    <property type="term" value="C:Golgi apparatus"/>
    <property type="evidence" value="ECO:0007669"/>
    <property type="project" value="TreeGrafter"/>
</dbReference>
<dbReference type="Pfam" id="PF13733">
    <property type="entry name" value="Glyco_transf_7N"/>
    <property type="match status" value="1"/>
</dbReference>
<dbReference type="Gene3D" id="3.90.550.10">
    <property type="entry name" value="Spore Coat Polysaccharide Biosynthesis Protein SpsA, Chain A"/>
    <property type="match status" value="1"/>
</dbReference>
<dbReference type="CDD" id="cd00899">
    <property type="entry name" value="b4GalT"/>
    <property type="match status" value="1"/>
</dbReference>
<dbReference type="GO" id="GO:0033842">
    <property type="term" value="F:N-acetyl-beta-glucosaminyl-derivative 4-beta-N-acetylgalactosaminyltransferase activity"/>
    <property type="evidence" value="ECO:0007669"/>
    <property type="project" value="TreeGrafter"/>
</dbReference>
<evidence type="ECO:0000256" key="6">
    <source>
        <dbReference type="ARBA" id="ARBA00022692"/>
    </source>
</evidence>
<dbReference type="Pfam" id="PF02709">
    <property type="entry name" value="Glyco_transf_7C"/>
    <property type="match status" value="1"/>
</dbReference>
<proteinExistence type="inferred from homology"/>
<dbReference type="PANTHER" id="PTHR19300">
    <property type="entry name" value="BETA-1,4-GALACTOSYLTRANSFERASE"/>
    <property type="match status" value="1"/>
</dbReference>
<evidence type="ECO:0000313" key="15">
    <source>
        <dbReference type="WBParaSite" id="SPAL_0001010600.1"/>
    </source>
</evidence>
<dbReference type="InterPro" id="IPR027995">
    <property type="entry name" value="Galactosyl_T_N"/>
</dbReference>
<dbReference type="GO" id="GO:0016020">
    <property type="term" value="C:membrane"/>
    <property type="evidence" value="ECO:0007669"/>
    <property type="project" value="UniProtKB-SubCell"/>
</dbReference>
<keyword evidence="9" id="KW-0472">Membrane</keyword>
<keyword evidence="11" id="KW-0464">Manganese</keyword>
<organism evidence="14 15">
    <name type="scientific">Strongyloides papillosus</name>
    <name type="common">Intestinal threadworm</name>
    <dbReference type="NCBI Taxonomy" id="174720"/>
    <lineage>
        <taxon>Eukaryota</taxon>
        <taxon>Metazoa</taxon>
        <taxon>Ecdysozoa</taxon>
        <taxon>Nematoda</taxon>
        <taxon>Chromadorea</taxon>
        <taxon>Rhabditida</taxon>
        <taxon>Tylenchina</taxon>
        <taxon>Panagrolaimomorpha</taxon>
        <taxon>Strongyloidoidea</taxon>
        <taxon>Strongyloididae</taxon>
        <taxon>Strongyloides</taxon>
    </lineage>
</organism>
<dbReference type="GO" id="GO:0008378">
    <property type="term" value="F:galactosyltransferase activity"/>
    <property type="evidence" value="ECO:0007669"/>
    <property type="project" value="TreeGrafter"/>
</dbReference>
<evidence type="ECO:0000256" key="4">
    <source>
        <dbReference type="ARBA" id="ARBA00022676"/>
    </source>
</evidence>
<comment type="pathway">
    <text evidence="2 11">Protein modification; protein glycosylation.</text>
</comment>
<dbReference type="Proteomes" id="UP000046392">
    <property type="component" value="Unplaced"/>
</dbReference>
<evidence type="ECO:0000256" key="10">
    <source>
        <dbReference type="ARBA" id="ARBA00023180"/>
    </source>
</evidence>
<dbReference type="AlphaFoldDB" id="A0A0N5BWA6"/>
<comment type="function">
    <text evidence="11">Catalyzes the transfer of galactose onto proteins or lipids.</text>
</comment>
<keyword evidence="11" id="KW-0479">Metal-binding</keyword>
<reference evidence="15" key="1">
    <citation type="submission" date="2017-02" db="UniProtKB">
        <authorList>
            <consortium name="WormBaseParasite"/>
        </authorList>
    </citation>
    <scope>IDENTIFICATION</scope>
</reference>
<accession>A0A0N5BWA6</accession>
<sequence>MKEYKLFLHCKEILRNFDISNVPILEDDREIKEVNKTFYRPNLQLSNCSFKEDNQLIGRVPVFLEAPSFQFLNNLYPDIKYGGHFYPNNCIANQKVAIIVPYKNRQAQLRVFLHNIHSTLQKHYIDYVIILVEPSTNGTFNRGKLLNIGFKEALKLYNFDCIILHDVDLIPEDDRNIYQCSKYPRHMSSHINKFSYELPYEYIFGGVSALSTEQFQLINGYNNMYWGWGMEDDDLYERIKYKNLKVSRYPSEISRYYMLIHEHENENSINDCRYSIYHYYKYKMDTEGLNSLNYVLEKVEFYQLYTKILVDPLEEISKQQLHDLGLCVN</sequence>
<dbReference type="SUPFAM" id="SSF53448">
    <property type="entry name" value="Nucleotide-diphospho-sugar transferases"/>
    <property type="match status" value="1"/>
</dbReference>
<keyword evidence="7 11" id="KW-0735">Signal-anchor</keyword>
<comment type="similarity">
    <text evidence="3 11">Belongs to the glycosyltransferase 7 family.</text>
</comment>
<evidence type="ECO:0000256" key="8">
    <source>
        <dbReference type="ARBA" id="ARBA00022989"/>
    </source>
</evidence>
<evidence type="ECO:0000256" key="11">
    <source>
        <dbReference type="RuleBase" id="RU368121"/>
    </source>
</evidence>
<keyword evidence="5 11" id="KW-0808">Transferase</keyword>
<feature type="domain" description="Galactosyltransferase N-terminal" evidence="13">
    <location>
        <begin position="54"/>
        <end position="181"/>
    </location>
</feature>
<evidence type="ECO:0000256" key="2">
    <source>
        <dbReference type="ARBA" id="ARBA00004922"/>
    </source>
</evidence>
<evidence type="ECO:0000313" key="14">
    <source>
        <dbReference type="Proteomes" id="UP000046392"/>
    </source>
</evidence>
<dbReference type="UniPathway" id="UPA00378"/>
<evidence type="ECO:0000256" key="3">
    <source>
        <dbReference type="ARBA" id="ARBA00005735"/>
    </source>
</evidence>
<dbReference type="PANTHER" id="PTHR19300:SF57">
    <property type="entry name" value="BETA-1,4-N-ACETYLGALACTOSAMINYLTRANSFERASE"/>
    <property type="match status" value="1"/>
</dbReference>
<feature type="domain" description="Galactosyltransferase C-terminal" evidence="12">
    <location>
        <begin position="185"/>
        <end position="262"/>
    </location>
</feature>
<keyword evidence="14" id="KW-1185">Reference proteome</keyword>
<dbReference type="WBParaSite" id="SPAL_0001010600.1">
    <property type="protein sequence ID" value="SPAL_0001010600.1"/>
    <property type="gene ID" value="SPAL_0001010600"/>
</dbReference>
<keyword evidence="4 11" id="KW-0328">Glycosyltransferase</keyword>
<dbReference type="GO" id="GO:0006688">
    <property type="term" value="P:glycosphingolipid biosynthetic process"/>
    <property type="evidence" value="ECO:0007669"/>
    <property type="project" value="TreeGrafter"/>
</dbReference>
<dbReference type="STRING" id="174720.A0A0N5BWA6"/>
<keyword evidence="6" id="KW-0812">Transmembrane</keyword>
<evidence type="ECO:0000256" key="1">
    <source>
        <dbReference type="ARBA" id="ARBA00004606"/>
    </source>
</evidence>
<dbReference type="PRINTS" id="PR02050">
    <property type="entry name" value="B14GALTRFASE"/>
</dbReference>
<comment type="cofactor">
    <cofactor evidence="11">
        <name>Mn(2+)</name>
        <dbReference type="ChEBI" id="CHEBI:29035"/>
    </cofactor>
</comment>
<keyword evidence="8" id="KW-1133">Transmembrane helix</keyword>
<dbReference type="InterPro" id="IPR027791">
    <property type="entry name" value="Galactosyl_T_C"/>
</dbReference>
<evidence type="ECO:0000256" key="5">
    <source>
        <dbReference type="ARBA" id="ARBA00022679"/>
    </source>
</evidence>
<dbReference type="GO" id="GO:0005975">
    <property type="term" value="P:carbohydrate metabolic process"/>
    <property type="evidence" value="ECO:0007669"/>
    <property type="project" value="InterPro"/>
</dbReference>
<keyword evidence="10 11" id="KW-0325">Glycoprotein</keyword>
<name>A0A0N5BWA6_STREA</name>
<evidence type="ECO:0000259" key="12">
    <source>
        <dbReference type="Pfam" id="PF02709"/>
    </source>
</evidence>
<dbReference type="InterPro" id="IPR029044">
    <property type="entry name" value="Nucleotide-diphossugar_trans"/>
</dbReference>
<evidence type="ECO:0000256" key="9">
    <source>
        <dbReference type="ARBA" id="ARBA00023136"/>
    </source>
</evidence>
<evidence type="ECO:0000259" key="13">
    <source>
        <dbReference type="Pfam" id="PF13733"/>
    </source>
</evidence>
<protein>
    <recommendedName>
        <fullName evidence="11">Beta-1,4-N-acetylgalactosaminyltransferase</fullName>
        <ecNumber evidence="11">2.4.1.-</ecNumber>
    </recommendedName>
    <alternativeName>
        <fullName evidence="11">Beta-4-GalNAcT</fullName>
    </alternativeName>
</protein>
<dbReference type="GO" id="GO:0046872">
    <property type="term" value="F:metal ion binding"/>
    <property type="evidence" value="ECO:0007669"/>
    <property type="project" value="UniProtKB-UniRule"/>
</dbReference>